<evidence type="ECO:0000313" key="2">
    <source>
        <dbReference type="EMBL" id="KAL3386968.1"/>
    </source>
</evidence>
<reference evidence="2 3" key="1">
    <citation type="journal article" date="2024" name="bioRxiv">
        <title>A reference genome for Trichogramma kaykai: A tiny desert-dwelling parasitoid wasp with competing sex-ratio distorters.</title>
        <authorList>
            <person name="Culotta J."/>
            <person name="Lindsey A.R."/>
        </authorList>
    </citation>
    <scope>NUCLEOTIDE SEQUENCE [LARGE SCALE GENOMIC DNA]</scope>
    <source>
        <strain evidence="2 3">KSX58</strain>
    </source>
</reference>
<dbReference type="InterPro" id="IPR001969">
    <property type="entry name" value="Aspartic_peptidase_AS"/>
</dbReference>
<dbReference type="AlphaFoldDB" id="A0ABD2W1X2"/>
<evidence type="ECO:0000313" key="3">
    <source>
        <dbReference type="Proteomes" id="UP001627154"/>
    </source>
</evidence>
<accession>A0ABD2W1X2</accession>
<dbReference type="PROSITE" id="PS00141">
    <property type="entry name" value="ASP_PROTEASE"/>
    <property type="match status" value="1"/>
</dbReference>
<dbReference type="Proteomes" id="UP001627154">
    <property type="component" value="Unassembled WGS sequence"/>
</dbReference>
<evidence type="ECO:0000256" key="1">
    <source>
        <dbReference type="SAM" id="MobiDB-lite"/>
    </source>
</evidence>
<keyword evidence="3" id="KW-1185">Reference proteome</keyword>
<comment type="caution">
    <text evidence="2">The sequence shown here is derived from an EMBL/GenBank/DDBJ whole genome shotgun (WGS) entry which is preliminary data.</text>
</comment>
<name>A0ABD2W1X2_9HYME</name>
<feature type="compositionally biased region" description="Polar residues" evidence="1">
    <location>
        <begin position="23"/>
        <end position="39"/>
    </location>
</feature>
<evidence type="ECO:0008006" key="4">
    <source>
        <dbReference type="Google" id="ProtNLM"/>
    </source>
</evidence>
<protein>
    <recommendedName>
        <fullName evidence="4">Retropepsins domain-containing protein</fullName>
    </recommendedName>
</protein>
<organism evidence="2 3">
    <name type="scientific">Trichogramma kaykai</name>
    <dbReference type="NCBI Taxonomy" id="54128"/>
    <lineage>
        <taxon>Eukaryota</taxon>
        <taxon>Metazoa</taxon>
        <taxon>Ecdysozoa</taxon>
        <taxon>Arthropoda</taxon>
        <taxon>Hexapoda</taxon>
        <taxon>Insecta</taxon>
        <taxon>Pterygota</taxon>
        <taxon>Neoptera</taxon>
        <taxon>Endopterygota</taxon>
        <taxon>Hymenoptera</taxon>
        <taxon>Apocrita</taxon>
        <taxon>Proctotrupomorpha</taxon>
        <taxon>Chalcidoidea</taxon>
        <taxon>Trichogrammatidae</taxon>
        <taxon>Trichogramma</taxon>
    </lineage>
</organism>
<sequence length="198" mass="22504">MIRPNNPTPNFGNFARPILNKPYTPTRTSISTKNTNKPNQNFVPGNQFFKSTGPLNFISEELHNVIENIQQNDTENYNFELQSSEYTNQVEFNKENYENFSQNEDSGVEIVDINNIGTAPELPHIITTNPHLKILIDSGASSSVINPKIAFKLFSKIIFPYNFEVTAMHKKTKGTHAFEFPIFKEFGENSPIKFLIAS</sequence>
<feature type="region of interest" description="Disordered" evidence="1">
    <location>
        <begin position="1"/>
        <end position="39"/>
    </location>
</feature>
<dbReference type="EMBL" id="JBJJXI010000141">
    <property type="protein sequence ID" value="KAL3386968.1"/>
    <property type="molecule type" value="Genomic_DNA"/>
</dbReference>
<proteinExistence type="predicted"/>
<gene>
    <name evidence="2" type="ORF">TKK_017549</name>
</gene>